<dbReference type="PANTHER" id="PTHR32089:SF112">
    <property type="entry name" value="LYSOZYME-LIKE PROTEIN-RELATED"/>
    <property type="match status" value="1"/>
</dbReference>
<dbReference type="Gene3D" id="1.10.287.950">
    <property type="entry name" value="Methyl-accepting chemotaxis protein"/>
    <property type="match status" value="1"/>
</dbReference>
<comment type="caution">
    <text evidence="4">The sequence shown here is derived from an EMBL/GenBank/DDBJ whole genome shotgun (WGS) entry which is preliminary data.</text>
</comment>
<dbReference type="SUPFAM" id="SSF58104">
    <property type="entry name" value="Methyl-accepting chemotaxis protein (MCP) signaling domain"/>
    <property type="match status" value="1"/>
</dbReference>
<dbReference type="InterPro" id="IPR004089">
    <property type="entry name" value="MCPsignal_dom"/>
</dbReference>
<evidence type="ECO:0000313" key="5">
    <source>
        <dbReference type="Proteomes" id="UP001169242"/>
    </source>
</evidence>
<sequence>MKWLRLKKKQLDTQAIPTSIDEKVVYEKEDHTPHLRYGVHHIEKKIEAYMDEEVEVTQAIEDIAETFVEISRINQMIEQLNTDFTAFHHTANQIDSVMEQSGQTVYEADLKMNDLAQQIQGTCHQLDAISGAFTTLEQNCVQIGQMSSNITGIASSTNLLALNASIEAARAGDAGRGFAVVADQVRELSNSTTELAKGIDESIRSINKSIETLRQEIESSKSAIQENVKTAQTVQENFQQMTHSANDVKNFTNQILSGIEWTRKNLNGAVQGVHSITDLVQTFGDKLKNLKSKISKKSIVMCEIIDFLQQLDNLLKEKR</sequence>
<keyword evidence="1 2" id="KW-0807">Transducer</keyword>
<dbReference type="GO" id="GO:0016020">
    <property type="term" value="C:membrane"/>
    <property type="evidence" value="ECO:0007669"/>
    <property type="project" value="InterPro"/>
</dbReference>
<dbReference type="AlphaFoldDB" id="A0AA42DML2"/>
<organism evidence="4 5">
    <name type="scientific">Holtiella tumoricola</name>
    <dbReference type="NCBI Taxonomy" id="3018743"/>
    <lineage>
        <taxon>Bacteria</taxon>
        <taxon>Bacillati</taxon>
        <taxon>Bacillota</taxon>
        <taxon>Clostridia</taxon>
        <taxon>Lachnospirales</taxon>
        <taxon>Cellulosilyticaceae</taxon>
        <taxon>Holtiella</taxon>
    </lineage>
</organism>
<dbReference type="Proteomes" id="UP001169242">
    <property type="component" value="Unassembled WGS sequence"/>
</dbReference>
<keyword evidence="5" id="KW-1185">Reference proteome</keyword>
<dbReference type="GO" id="GO:0007165">
    <property type="term" value="P:signal transduction"/>
    <property type="evidence" value="ECO:0007669"/>
    <property type="project" value="UniProtKB-KW"/>
</dbReference>
<reference evidence="4" key="1">
    <citation type="journal article" date="2023" name="Int. J. Syst. Evol. Microbiol.">
        <title>&lt;i&gt;Holtiella tumoricola&lt;/i&gt; gen. nov. sp. nov., isolated from a human clinical sample.</title>
        <authorList>
            <person name="Allen-Vercoe E."/>
            <person name="Daigneault M.C."/>
            <person name="Vancuren S.J."/>
            <person name="Cochrane K."/>
            <person name="O'Neal L.L."/>
            <person name="Sankaranarayanan K."/>
            <person name="Lawson P.A."/>
        </authorList>
    </citation>
    <scope>NUCLEOTIDE SEQUENCE</scope>
    <source>
        <strain evidence="4">CC70A</strain>
    </source>
</reference>
<accession>A0AA42DML2</accession>
<evidence type="ECO:0000256" key="2">
    <source>
        <dbReference type="PROSITE-ProRule" id="PRU00284"/>
    </source>
</evidence>
<dbReference type="RefSeq" id="WP_271012107.1">
    <property type="nucleotide sequence ID" value="NZ_JAQIFT010000040.1"/>
</dbReference>
<feature type="domain" description="Methyl-accepting transducer" evidence="3">
    <location>
        <begin position="69"/>
        <end position="281"/>
    </location>
</feature>
<name>A0AA42DML2_9FIRM</name>
<dbReference type="PANTHER" id="PTHR32089">
    <property type="entry name" value="METHYL-ACCEPTING CHEMOTAXIS PROTEIN MCPB"/>
    <property type="match status" value="1"/>
</dbReference>
<dbReference type="PROSITE" id="PS50111">
    <property type="entry name" value="CHEMOTAXIS_TRANSDUC_2"/>
    <property type="match status" value="1"/>
</dbReference>
<evidence type="ECO:0000313" key="4">
    <source>
        <dbReference type="EMBL" id="MDA3731775.1"/>
    </source>
</evidence>
<protein>
    <submittedName>
        <fullName evidence="4">Methyl-accepting chemotaxis protein</fullName>
    </submittedName>
</protein>
<proteinExistence type="predicted"/>
<gene>
    <name evidence="4" type="ORF">PBV87_09825</name>
</gene>
<dbReference type="SMART" id="SM00283">
    <property type="entry name" value="MA"/>
    <property type="match status" value="1"/>
</dbReference>
<evidence type="ECO:0000259" key="3">
    <source>
        <dbReference type="PROSITE" id="PS50111"/>
    </source>
</evidence>
<dbReference type="Pfam" id="PF00015">
    <property type="entry name" value="MCPsignal"/>
    <property type="match status" value="1"/>
</dbReference>
<evidence type="ECO:0000256" key="1">
    <source>
        <dbReference type="ARBA" id="ARBA00023224"/>
    </source>
</evidence>
<dbReference type="EMBL" id="JAQIFT010000040">
    <property type="protein sequence ID" value="MDA3731775.1"/>
    <property type="molecule type" value="Genomic_DNA"/>
</dbReference>